<reference evidence="2" key="1">
    <citation type="submission" date="2014-12" db="EMBL/GenBank/DDBJ databases">
        <title>Parallel Evolution in Life History Adaptation Evident in the Tissue-Specific Poeciliopsis prolifica transcriptome.</title>
        <authorList>
            <person name="Jue N.K."/>
            <person name="Foley R.J."/>
            <person name="Obergfell C."/>
            <person name="Reznick D.N."/>
            <person name="O'Neill R.J."/>
            <person name="O'Neill M.J."/>
        </authorList>
    </citation>
    <scope>NUCLEOTIDE SEQUENCE</scope>
</reference>
<gene>
    <name evidence="2" type="primary">PPUP9520</name>
</gene>
<dbReference type="AlphaFoldDB" id="A0A0S7EIV5"/>
<accession>A0A0S7EIV5</accession>
<name>A0A0S7EIV5_9TELE</name>
<evidence type="ECO:0000313" key="2">
    <source>
        <dbReference type="EMBL" id="JAO05046.1"/>
    </source>
</evidence>
<organism evidence="2">
    <name type="scientific">Poeciliopsis prolifica</name>
    <name type="common">blackstripe livebearer</name>
    <dbReference type="NCBI Taxonomy" id="188132"/>
    <lineage>
        <taxon>Eukaryota</taxon>
        <taxon>Metazoa</taxon>
        <taxon>Chordata</taxon>
        <taxon>Craniata</taxon>
        <taxon>Vertebrata</taxon>
        <taxon>Euteleostomi</taxon>
        <taxon>Actinopterygii</taxon>
        <taxon>Neopterygii</taxon>
        <taxon>Teleostei</taxon>
        <taxon>Neoteleostei</taxon>
        <taxon>Acanthomorphata</taxon>
        <taxon>Ovalentaria</taxon>
        <taxon>Atherinomorphae</taxon>
        <taxon>Cyprinodontiformes</taxon>
        <taxon>Poeciliidae</taxon>
        <taxon>Poeciliinae</taxon>
        <taxon>Poeciliopsis</taxon>
    </lineage>
</organism>
<evidence type="ECO:0000256" key="1">
    <source>
        <dbReference type="SAM" id="MobiDB-lite"/>
    </source>
</evidence>
<sequence length="143" mass="15958">MDVESYFETICPGRVEDIILSGNFTGLEEDMRSDEVEPECSFGYSCEEDRGGTADYVQRDPGNSCQPRQSEYKASTSICSVAELQTHLEGSCCMLGNDLNVAPFEGVAQSFPIPPSRQERRPIPTPPPEDDWLFPDILQLPYL</sequence>
<feature type="region of interest" description="Disordered" evidence="1">
    <location>
        <begin position="110"/>
        <end position="131"/>
    </location>
</feature>
<proteinExistence type="predicted"/>
<dbReference type="EMBL" id="GBYX01476631">
    <property type="protein sequence ID" value="JAO05046.1"/>
    <property type="molecule type" value="Transcribed_RNA"/>
</dbReference>
<protein>
    <submittedName>
        <fullName evidence="2">PPUP9520</fullName>
    </submittedName>
</protein>